<evidence type="ECO:0000313" key="10">
    <source>
        <dbReference type="Proteomes" id="UP001180616"/>
    </source>
</evidence>
<accession>A0ABY9R7E5</accession>
<evidence type="ECO:0000256" key="6">
    <source>
        <dbReference type="ARBA" id="ARBA00022989"/>
    </source>
</evidence>
<dbReference type="InterPro" id="IPR000522">
    <property type="entry name" value="ABC_transptr_permease_BtuC"/>
</dbReference>
<dbReference type="Pfam" id="PF01032">
    <property type="entry name" value="FecCD"/>
    <property type="match status" value="1"/>
</dbReference>
<feature type="transmembrane region" description="Helical" evidence="8">
    <location>
        <begin position="27"/>
        <end position="50"/>
    </location>
</feature>
<comment type="subcellular location">
    <subcellularLocation>
        <location evidence="1">Cell membrane</location>
        <topology evidence="1">Multi-pass membrane protein</topology>
    </subcellularLocation>
</comment>
<keyword evidence="6 8" id="KW-1133">Transmembrane helix</keyword>
<keyword evidence="4" id="KW-1003">Cell membrane</keyword>
<organism evidence="9 10">
    <name type="scientific">Nitratidesulfovibrio liaohensis</name>
    <dbReference type="NCBI Taxonomy" id="2604158"/>
    <lineage>
        <taxon>Bacteria</taxon>
        <taxon>Pseudomonadati</taxon>
        <taxon>Thermodesulfobacteriota</taxon>
        <taxon>Desulfovibrionia</taxon>
        <taxon>Desulfovibrionales</taxon>
        <taxon>Desulfovibrionaceae</taxon>
        <taxon>Nitratidesulfovibrio</taxon>
    </lineage>
</organism>
<gene>
    <name evidence="9" type="ORF">KPS_001788</name>
</gene>
<dbReference type="CDD" id="cd06550">
    <property type="entry name" value="TM_ABC_iron-siderophores_like"/>
    <property type="match status" value="1"/>
</dbReference>
<evidence type="ECO:0000256" key="8">
    <source>
        <dbReference type="SAM" id="Phobius"/>
    </source>
</evidence>
<evidence type="ECO:0000256" key="3">
    <source>
        <dbReference type="ARBA" id="ARBA00022448"/>
    </source>
</evidence>
<dbReference type="Gene3D" id="1.10.3470.10">
    <property type="entry name" value="ABC transporter involved in vitamin B12 uptake, BtuC"/>
    <property type="match status" value="1"/>
</dbReference>
<dbReference type="Proteomes" id="UP001180616">
    <property type="component" value="Chromosome"/>
</dbReference>
<dbReference type="PANTHER" id="PTHR30472">
    <property type="entry name" value="FERRIC ENTEROBACTIN TRANSPORT SYSTEM PERMEASE PROTEIN"/>
    <property type="match status" value="1"/>
</dbReference>
<feature type="transmembrane region" description="Helical" evidence="8">
    <location>
        <begin position="322"/>
        <end position="342"/>
    </location>
</feature>
<evidence type="ECO:0000256" key="1">
    <source>
        <dbReference type="ARBA" id="ARBA00004651"/>
    </source>
</evidence>
<keyword evidence="5 8" id="KW-0812">Transmembrane</keyword>
<name>A0ABY9R7E5_9BACT</name>
<feature type="transmembrane region" description="Helical" evidence="8">
    <location>
        <begin position="121"/>
        <end position="150"/>
    </location>
</feature>
<feature type="transmembrane region" description="Helical" evidence="8">
    <location>
        <begin position="195"/>
        <end position="216"/>
    </location>
</feature>
<feature type="transmembrane region" description="Helical" evidence="8">
    <location>
        <begin position="354"/>
        <end position="373"/>
    </location>
</feature>
<keyword evidence="10" id="KW-1185">Reference proteome</keyword>
<evidence type="ECO:0000256" key="2">
    <source>
        <dbReference type="ARBA" id="ARBA00007935"/>
    </source>
</evidence>
<protein>
    <submittedName>
        <fullName evidence="9">Iron ABC transporter permease</fullName>
    </submittedName>
</protein>
<feature type="transmembrane region" description="Helical" evidence="8">
    <location>
        <begin position="236"/>
        <end position="255"/>
    </location>
</feature>
<evidence type="ECO:0000256" key="5">
    <source>
        <dbReference type="ARBA" id="ARBA00022692"/>
    </source>
</evidence>
<reference evidence="9" key="1">
    <citation type="submission" date="2023-09" db="EMBL/GenBank/DDBJ databases">
        <authorList>
            <consortium name="CW5 consortium"/>
            <person name="Lu C.-W."/>
        </authorList>
    </citation>
    <scope>NUCLEOTIDE SEQUENCE</scope>
    <source>
        <strain evidence="9">KPS</strain>
    </source>
</reference>
<dbReference type="InterPro" id="IPR037294">
    <property type="entry name" value="ABC_BtuC-like"/>
</dbReference>
<dbReference type="PANTHER" id="PTHR30472:SF25">
    <property type="entry name" value="ABC TRANSPORTER PERMEASE PROTEIN MJ0876-RELATED"/>
    <property type="match status" value="1"/>
</dbReference>
<evidence type="ECO:0000256" key="4">
    <source>
        <dbReference type="ARBA" id="ARBA00022475"/>
    </source>
</evidence>
<comment type="similarity">
    <text evidence="2">Belongs to the binding-protein-dependent transport system permease family. FecCD subfamily.</text>
</comment>
<feature type="transmembrane region" description="Helical" evidence="8">
    <location>
        <begin position="162"/>
        <end position="183"/>
    </location>
</feature>
<feature type="transmembrane region" description="Helical" evidence="8">
    <location>
        <begin position="89"/>
        <end position="109"/>
    </location>
</feature>
<evidence type="ECO:0000313" key="9">
    <source>
        <dbReference type="EMBL" id="WMW67132.1"/>
    </source>
</evidence>
<dbReference type="EMBL" id="CP133659">
    <property type="protein sequence ID" value="WMW67132.1"/>
    <property type="molecule type" value="Genomic_DNA"/>
</dbReference>
<evidence type="ECO:0000256" key="7">
    <source>
        <dbReference type="ARBA" id="ARBA00023136"/>
    </source>
</evidence>
<proteinExistence type="inferred from homology"/>
<sequence>MHNATAPRSVPPQAWTGAARPRRALRIILLAALCWAATVVLACLFGPFHIAVGDVLRSLAELALPGALAGGAGTTPDATHMLVVTRIRLARICLALLAGGGLAVAGTVFQGVLRNPLADPFTLGVSGGAAFGASLALTLGIGPLAAWLTVHLPAFAALSPQALLPLAALGGALAALGAVLLLGGAAGGGFRRETVVLAGVVVSTVLSALVSLVKALDEESVSSIVFWIMGSLQGRGWAHAAVLLPWLALGLLLVLPRFRELDILALGDVQARQLGMDTARVRLQLLVGASLITAGCVAVSGVIGFVGLVVPHLARMRLGAAHGPLLAAGWFGGGILLAWADVLARTLLPGGAELPVGVVTALLGGPFFCLLLVRGGRGTAVRTADPAAGGTP</sequence>
<dbReference type="SUPFAM" id="SSF81345">
    <property type="entry name" value="ABC transporter involved in vitamin B12 uptake, BtuC"/>
    <property type="match status" value="1"/>
</dbReference>
<dbReference type="RefSeq" id="WP_309542957.1">
    <property type="nucleotide sequence ID" value="NZ_CP133659.1"/>
</dbReference>
<keyword evidence="7 8" id="KW-0472">Membrane</keyword>
<feature type="transmembrane region" description="Helical" evidence="8">
    <location>
        <begin position="285"/>
        <end position="310"/>
    </location>
</feature>
<keyword evidence="3" id="KW-0813">Transport</keyword>